<dbReference type="Proteomes" id="UP000824056">
    <property type="component" value="Unassembled WGS sequence"/>
</dbReference>
<dbReference type="FunFam" id="1.10.275.10:FF:000005">
    <property type="entry name" value="Histidine ammonia-lyase"/>
    <property type="match status" value="1"/>
</dbReference>
<reference evidence="2" key="2">
    <citation type="submission" date="2021-04" db="EMBL/GenBank/DDBJ databases">
        <authorList>
            <person name="Gilroy R."/>
        </authorList>
    </citation>
    <scope>NUCLEOTIDE SEQUENCE</scope>
    <source>
        <strain evidence="2">1068</strain>
    </source>
</reference>
<dbReference type="InterPro" id="IPR008948">
    <property type="entry name" value="L-Aspartase-like"/>
</dbReference>
<reference evidence="2" key="1">
    <citation type="journal article" date="2021" name="PeerJ">
        <title>Extensive microbial diversity within the chicken gut microbiome revealed by metagenomics and culture.</title>
        <authorList>
            <person name="Gilroy R."/>
            <person name="Ravi A."/>
            <person name="Getino M."/>
            <person name="Pursley I."/>
            <person name="Horton D.L."/>
            <person name="Alikhan N.F."/>
            <person name="Baker D."/>
            <person name="Gharbi K."/>
            <person name="Hall N."/>
            <person name="Watson M."/>
            <person name="Adriaenssens E.M."/>
            <person name="Foster-Nyarko E."/>
            <person name="Jarju S."/>
            <person name="Secka A."/>
            <person name="Antonio M."/>
            <person name="Oren A."/>
            <person name="Chaudhuri R.R."/>
            <person name="La Ragione R."/>
            <person name="Hildebrand F."/>
            <person name="Pallen M.J."/>
        </authorList>
    </citation>
    <scope>NUCLEOTIDE SEQUENCE</scope>
    <source>
        <strain evidence="2">1068</strain>
    </source>
</reference>
<protein>
    <submittedName>
        <fullName evidence="2">Aromatic amino acid ammonia-lyase</fullName>
    </submittedName>
</protein>
<dbReference type="InterPro" id="IPR024083">
    <property type="entry name" value="Fumarase/histidase_N"/>
</dbReference>
<sequence length="509" mass="56333">MKSREIEKVILGKPLTIQEFVAVARFHATVEFSEEYKKRVEKSRQIIEKCVEEKKVVYGTTTGFGALVTKNIPKDQAEKLQRNIIITHSTSVGEPFAEEVVRGIILMVLQSLGKGVSGVRLELLECYRQLLNKNLIPYVPKEGSVGYLCAEAHVAAALLGEGKAWYEGVLYDSKTALEKAGMEPFVLSYKEGLALTNGVSSPAAMAALAVYDMRNAIRSADVVGAISFEALQGQLKAYDDRVLACRPFKEIKETADIMKAVLKDSQVLEAAKGNHVQDPLSLRCIPQLHGAVKKTLEDAWEAVEIEINGCGDNPIVTGEPEDFDVFSNGNPDSSYMGIEMDSLCIAATAAAKMSERRNVRFLDEKLSSYPYFLVKNPGLNSGLMIPQYTQAGLLNDMKILSHPASVDSMTTSANQEDYVAMGYNACKKALECVKKLEYILAIELFSAYQAQQFTDKELKRGEGSQKVLDYLAGVIPVMEEDIYIHPHLEKLQQEIHKEKIVECVENDVK</sequence>
<name>A0A9D2FQE4_9FIRM</name>
<dbReference type="Gene3D" id="1.20.200.10">
    <property type="entry name" value="Fumarase/aspartase (Central domain)"/>
    <property type="match status" value="1"/>
</dbReference>
<dbReference type="Pfam" id="PF00221">
    <property type="entry name" value="Lyase_aromatic"/>
    <property type="match status" value="1"/>
</dbReference>
<dbReference type="PANTHER" id="PTHR10362">
    <property type="entry name" value="HISTIDINE AMMONIA-LYASE"/>
    <property type="match status" value="1"/>
</dbReference>
<dbReference type="GO" id="GO:0016841">
    <property type="term" value="F:ammonia-lyase activity"/>
    <property type="evidence" value="ECO:0007669"/>
    <property type="project" value="UniProtKB-ARBA"/>
</dbReference>
<dbReference type="AlphaFoldDB" id="A0A9D2FQE4"/>
<organism evidence="2 3">
    <name type="scientific">Candidatus Blautia pullicola</name>
    <dbReference type="NCBI Taxonomy" id="2838498"/>
    <lineage>
        <taxon>Bacteria</taxon>
        <taxon>Bacillati</taxon>
        <taxon>Bacillota</taxon>
        <taxon>Clostridia</taxon>
        <taxon>Lachnospirales</taxon>
        <taxon>Lachnospiraceae</taxon>
        <taxon>Blautia</taxon>
    </lineage>
</organism>
<gene>
    <name evidence="2" type="ORF">H9809_02520</name>
</gene>
<dbReference type="EMBL" id="DXBG01000057">
    <property type="protein sequence ID" value="HIZ64772.1"/>
    <property type="molecule type" value="Genomic_DNA"/>
</dbReference>
<dbReference type="CDD" id="cd00332">
    <property type="entry name" value="PAL-HAL"/>
    <property type="match status" value="1"/>
</dbReference>
<comment type="caution">
    <text evidence="2">The sequence shown here is derived from an EMBL/GenBank/DDBJ whole genome shotgun (WGS) entry which is preliminary data.</text>
</comment>
<keyword evidence="1" id="KW-0456">Lyase</keyword>
<dbReference type="Gene3D" id="1.10.275.10">
    <property type="entry name" value="Fumarase/aspartase (N-terminal domain)"/>
    <property type="match status" value="1"/>
</dbReference>
<evidence type="ECO:0000256" key="1">
    <source>
        <dbReference type="ARBA" id="ARBA00023239"/>
    </source>
</evidence>
<evidence type="ECO:0000313" key="2">
    <source>
        <dbReference type="EMBL" id="HIZ64772.1"/>
    </source>
</evidence>
<proteinExistence type="predicted"/>
<evidence type="ECO:0000313" key="3">
    <source>
        <dbReference type="Proteomes" id="UP000824056"/>
    </source>
</evidence>
<dbReference type="SUPFAM" id="SSF48557">
    <property type="entry name" value="L-aspartase-like"/>
    <property type="match status" value="1"/>
</dbReference>
<dbReference type="InterPro" id="IPR001106">
    <property type="entry name" value="Aromatic_Lyase"/>
</dbReference>
<accession>A0A9D2FQE4</accession>